<feature type="active site" evidence="5">
    <location>
        <position position="252"/>
    </location>
</feature>
<comment type="catalytic activity">
    <reaction evidence="4">
        <text>an aldehyde + NAD(+) + H2O = a carboxylate + NADH + 2 H(+)</text>
        <dbReference type="Rhea" id="RHEA:16185"/>
        <dbReference type="ChEBI" id="CHEBI:15377"/>
        <dbReference type="ChEBI" id="CHEBI:15378"/>
        <dbReference type="ChEBI" id="CHEBI:17478"/>
        <dbReference type="ChEBI" id="CHEBI:29067"/>
        <dbReference type="ChEBI" id="CHEBI:57540"/>
        <dbReference type="ChEBI" id="CHEBI:57945"/>
        <dbReference type="EC" id="1.2.1.3"/>
    </reaction>
</comment>
<dbReference type="GO" id="GO:0004029">
    <property type="term" value="F:aldehyde dehydrogenase (NAD+) activity"/>
    <property type="evidence" value="ECO:0007669"/>
    <property type="project" value="UniProtKB-EC"/>
</dbReference>
<dbReference type="EMBL" id="UAUI01000002">
    <property type="protein sequence ID" value="SPZ37886.1"/>
    <property type="molecule type" value="Genomic_DNA"/>
</dbReference>
<evidence type="ECO:0000256" key="6">
    <source>
        <dbReference type="RuleBase" id="RU003345"/>
    </source>
</evidence>
<dbReference type="InterPro" id="IPR029510">
    <property type="entry name" value="Ald_DH_CS_GLU"/>
</dbReference>
<evidence type="ECO:0000256" key="1">
    <source>
        <dbReference type="ARBA" id="ARBA00009986"/>
    </source>
</evidence>
<evidence type="ECO:0000256" key="5">
    <source>
        <dbReference type="PROSITE-ProRule" id="PRU10007"/>
    </source>
</evidence>
<evidence type="ECO:0000313" key="9">
    <source>
        <dbReference type="Proteomes" id="UP000251211"/>
    </source>
</evidence>
<protein>
    <recommendedName>
        <fullName evidence="3">aldehyde dehydrogenase (NAD(+))</fullName>
        <ecNumber evidence="3">1.2.1.3</ecNumber>
    </recommendedName>
</protein>
<accession>A0AB38F8E7</accession>
<evidence type="ECO:0000256" key="2">
    <source>
        <dbReference type="ARBA" id="ARBA00023002"/>
    </source>
</evidence>
<keyword evidence="2 6" id="KW-0560">Oxidoreductase</keyword>
<dbReference type="PANTHER" id="PTHR42804">
    <property type="entry name" value="ALDEHYDE DEHYDROGENASE"/>
    <property type="match status" value="1"/>
</dbReference>
<dbReference type="InterPro" id="IPR015590">
    <property type="entry name" value="Aldehyde_DH_dom"/>
</dbReference>
<name>A0AB38F8E7_RHOWR</name>
<dbReference type="PROSITE" id="PS00687">
    <property type="entry name" value="ALDEHYDE_DEHYDR_GLU"/>
    <property type="match status" value="1"/>
</dbReference>
<dbReference type="Pfam" id="PF00171">
    <property type="entry name" value="Aldedh"/>
    <property type="match status" value="1"/>
</dbReference>
<dbReference type="FunFam" id="3.40.605.10:FF:000007">
    <property type="entry name" value="NAD/NADP-dependent betaine aldehyde dehydrogenase"/>
    <property type="match status" value="1"/>
</dbReference>
<feature type="domain" description="Aldehyde dehydrogenase" evidence="7">
    <location>
        <begin position="20"/>
        <end position="475"/>
    </location>
</feature>
<dbReference type="InterPro" id="IPR016162">
    <property type="entry name" value="Ald_DH_N"/>
</dbReference>
<dbReference type="Proteomes" id="UP000251211">
    <property type="component" value="Unassembled WGS sequence"/>
</dbReference>
<dbReference type="PANTHER" id="PTHR42804:SF1">
    <property type="entry name" value="ALDEHYDE DEHYDROGENASE-RELATED"/>
    <property type="match status" value="1"/>
</dbReference>
<dbReference type="InterPro" id="IPR016160">
    <property type="entry name" value="Ald_DH_CS_CYS"/>
</dbReference>
<evidence type="ECO:0000256" key="3">
    <source>
        <dbReference type="ARBA" id="ARBA00024226"/>
    </source>
</evidence>
<dbReference type="PROSITE" id="PS00070">
    <property type="entry name" value="ALDEHYDE_DEHYDR_CYS"/>
    <property type="match status" value="1"/>
</dbReference>
<dbReference type="Gene3D" id="3.40.605.10">
    <property type="entry name" value="Aldehyde Dehydrogenase, Chain A, domain 1"/>
    <property type="match status" value="1"/>
</dbReference>
<dbReference type="CDD" id="cd07139">
    <property type="entry name" value="ALDH_AldA-Rv0768"/>
    <property type="match status" value="1"/>
</dbReference>
<dbReference type="RefSeq" id="WP_112298956.1">
    <property type="nucleotide sequence ID" value="NZ_QTTP01000001.1"/>
</dbReference>
<dbReference type="Gene3D" id="3.40.309.10">
    <property type="entry name" value="Aldehyde Dehydrogenase, Chain A, domain 2"/>
    <property type="match status" value="1"/>
</dbReference>
<dbReference type="SUPFAM" id="SSF53720">
    <property type="entry name" value="ALDH-like"/>
    <property type="match status" value="1"/>
</dbReference>
<evidence type="ECO:0000256" key="4">
    <source>
        <dbReference type="ARBA" id="ARBA00049194"/>
    </source>
</evidence>
<comment type="similarity">
    <text evidence="1 6">Belongs to the aldehyde dehydrogenase family.</text>
</comment>
<proteinExistence type="inferred from homology"/>
<dbReference type="EC" id="1.2.1.3" evidence="3"/>
<gene>
    <name evidence="8" type="ORF">NCTC13229_01349</name>
</gene>
<evidence type="ECO:0000313" key="8">
    <source>
        <dbReference type="EMBL" id="SPZ37886.1"/>
    </source>
</evidence>
<reference evidence="8 9" key="1">
    <citation type="submission" date="2018-06" db="EMBL/GenBank/DDBJ databases">
        <authorList>
            <consortium name="Pathogen Informatics"/>
            <person name="Doyle S."/>
        </authorList>
    </citation>
    <scope>NUCLEOTIDE SEQUENCE [LARGE SCALE GENOMIC DNA]</scope>
    <source>
        <strain evidence="8 9">NCTC13229</strain>
    </source>
</reference>
<dbReference type="InterPro" id="IPR016161">
    <property type="entry name" value="Ald_DH/histidinol_DH"/>
</dbReference>
<dbReference type="InterPro" id="IPR016163">
    <property type="entry name" value="Ald_DH_C"/>
</dbReference>
<comment type="caution">
    <text evidence="8">The sequence shown here is derived from an EMBL/GenBank/DDBJ whole genome shotgun (WGS) entry which is preliminary data.</text>
</comment>
<evidence type="ECO:0000259" key="7">
    <source>
        <dbReference type="Pfam" id="PF00171"/>
    </source>
</evidence>
<sequence>MIEHDTLFVDGAQRSPAGADTITVIGAATGEVIGRTPAAGEADVDAAVAAARRALTDKAGWAGWDPGRRADLLDRLADEVEARGSEAAALVAQQNGMPITTALAVEAAIPVAVYRYYADLARNTEFSEVRPGLLGGSARVDRLPVGVIGAIVPWNYPNLLTAFKVAPALAAGCAVVIKPGPETVLDTYLFADAVSAASVPPGVISIVPGAADIGRYLVGHPGVDKVTFTGSTEVGRQIGASCGQLLRPVTLELGGKSAAILLDDVDLAVNADGLFQATLLNNGQTCVANTRILAPRGRYAEAVDFFAELCRSAAVGDPLDPGTLVGPMVTEAHRARVERYIARGVADGARLVSGGGRPQRLDRGWFVQPTVFADVDPGSVIAREEIFGPVLSVLPYDSVDEAIALANASDYGLAGTVWTADPDSARPVADAIDSGTFGINYFMLDPVAPFGGTKASGLGRELGPEGLAACLKSKTTHSLV</sequence>
<organism evidence="8 9">
    <name type="scientific">Rhodococcus wratislaviensis</name>
    <name type="common">Tsukamurella wratislaviensis</name>
    <dbReference type="NCBI Taxonomy" id="44752"/>
    <lineage>
        <taxon>Bacteria</taxon>
        <taxon>Bacillati</taxon>
        <taxon>Actinomycetota</taxon>
        <taxon>Actinomycetes</taxon>
        <taxon>Mycobacteriales</taxon>
        <taxon>Nocardiaceae</taxon>
        <taxon>Rhodococcus</taxon>
    </lineage>
</organism>
<dbReference type="AlphaFoldDB" id="A0AB38F8E7"/>